<dbReference type="SUPFAM" id="SSF52540">
    <property type="entry name" value="P-loop containing nucleoside triphosphate hydrolases"/>
    <property type="match status" value="1"/>
</dbReference>
<gene>
    <name evidence="7" type="ORF">LAX5112_02140</name>
</gene>
<evidence type="ECO:0000256" key="4">
    <source>
        <dbReference type="ARBA" id="ARBA00022840"/>
    </source>
</evidence>
<dbReference type="PANTHER" id="PTHR47961:SF1">
    <property type="entry name" value="ATP-DEPENDENT HELICASE MJ1401-RELATED"/>
    <property type="match status" value="1"/>
</dbReference>
<name>A0A0M7A5I8_9HYPH</name>
<dbReference type="PROSITE" id="PS51192">
    <property type="entry name" value="HELICASE_ATP_BIND_1"/>
    <property type="match status" value="1"/>
</dbReference>
<dbReference type="Pfam" id="PF00271">
    <property type="entry name" value="Helicase_C"/>
    <property type="match status" value="1"/>
</dbReference>
<feature type="domain" description="Helicase ATP-binding" evidence="5">
    <location>
        <begin position="195"/>
        <end position="368"/>
    </location>
</feature>
<dbReference type="PROSITE" id="PS51194">
    <property type="entry name" value="HELICASE_CTER"/>
    <property type="match status" value="1"/>
</dbReference>
<evidence type="ECO:0000259" key="5">
    <source>
        <dbReference type="PROSITE" id="PS51192"/>
    </source>
</evidence>
<dbReference type="SMART" id="SM00487">
    <property type="entry name" value="DEXDc"/>
    <property type="match status" value="1"/>
</dbReference>
<reference evidence="8" key="1">
    <citation type="submission" date="2015-07" db="EMBL/GenBank/DDBJ databases">
        <authorList>
            <person name="Rodrigo-Torres Lidia"/>
            <person name="Arahal R.David."/>
        </authorList>
    </citation>
    <scope>NUCLEOTIDE SEQUENCE [LARGE SCALE GENOMIC DNA]</scope>
    <source>
        <strain evidence="8">CECT 5112</strain>
    </source>
</reference>
<dbReference type="InterPro" id="IPR014001">
    <property type="entry name" value="Helicase_ATP-bd"/>
</dbReference>
<dbReference type="Pfam" id="PF00270">
    <property type="entry name" value="DEAD"/>
    <property type="match status" value="1"/>
</dbReference>
<keyword evidence="4" id="KW-0067">ATP-binding</keyword>
<evidence type="ECO:0000256" key="3">
    <source>
        <dbReference type="ARBA" id="ARBA00022806"/>
    </source>
</evidence>
<dbReference type="AlphaFoldDB" id="A0A0M7A5I8"/>
<evidence type="ECO:0000256" key="2">
    <source>
        <dbReference type="ARBA" id="ARBA00022801"/>
    </source>
</evidence>
<keyword evidence="3 7" id="KW-0347">Helicase</keyword>
<keyword evidence="2" id="KW-0378">Hydrolase</keyword>
<evidence type="ECO:0000313" key="7">
    <source>
        <dbReference type="EMBL" id="CTQ69510.1"/>
    </source>
</evidence>
<dbReference type="SMART" id="SM00490">
    <property type="entry name" value="HELICc"/>
    <property type="match status" value="1"/>
</dbReference>
<dbReference type="InterPro" id="IPR001650">
    <property type="entry name" value="Helicase_C-like"/>
</dbReference>
<evidence type="ECO:0000313" key="8">
    <source>
        <dbReference type="Proteomes" id="UP000053235"/>
    </source>
</evidence>
<protein>
    <submittedName>
        <fullName evidence="7">Ski2-like helicase</fullName>
    </submittedName>
</protein>
<dbReference type="Proteomes" id="UP000053235">
    <property type="component" value="Unassembled WGS sequence"/>
</dbReference>
<dbReference type="PANTHER" id="PTHR47961">
    <property type="entry name" value="DNA POLYMERASE THETA, PUTATIVE (AFU_ORTHOLOGUE AFUA_1G05260)-RELATED"/>
    <property type="match status" value="1"/>
</dbReference>
<keyword evidence="1" id="KW-0547">Nucleotide-binding</keyword>
<dbReference type="GO" id="GO:0005524">
    <property type="term" value="F:ATP binding"/>
    <property type="evidence" value="ECO:0007669"/>
    <property type="project" value="UniProtKB-KW"/>
</dbReference>
<dbReference type="STRING" id="388408.LAX5112_02140"/>
<dbReference type="GO" id="GO:0003676">
    <property type="term" value="F:nucleic acid binding"/>
    <property type="evidence" value="ECO:0007669"/>
    <property type="project" value="InterPro"/>
</dbReference>
<dbReference type="RefSeq" id="WP_055671796.1">
    <property type="nucleotide sequence ID" value="NZ_CXWD01000007.1"/>
</dbReference>
<proteinExistence type="predicted"/>
<dbReference type="GO" id="GO:0004386">
    <property type="term" value="F:helicase activity"/>
    <property type="evidence" value="ECO:0007669"/>
    <property type="project" value="UniProtKB-KW"/>
</dbReference>
<accession>A0A0M7A5I8</accession>
<keyword evidence="8" id="KW-1185">Reference proteome</keyword>
<dbReference type="InterPro" id="IPR027417">
    <property type="entry name" value="P-loop_NTPase"/>
</dbReference>
<organism evidence="7 8">
    <name type="scientific">Roseibium alexandrii</name>
    <dbReference type="NCBI Taxonomy" id="388408"/>
    <lineage>
        <taxon>Bacteria</taxon>
        <taxon>Pseudomonadati</taxon>
        <taxon>Pseudomonadota</taxon>
        <taxon>Alphaproteobacteria</taxon>
        <taxon>Hyphomicrobiales</taxon>
        <taxon>Stappiaceae</taxon>
        <taxon>Roseibium</taxon>
    </lineage>
</organism>
<dbReference type="OrthoDB" id="9815222at2"/>
<dbReference type="GO" id="GO:0016787">
    <property type="term" value="F:hydrolase activity"/>
    <property type="evidence" value="ECO:0007669"/>
    <property type="project" value="UniProtKB-KW"/>
</dbReference>
<sequence>MPSAWEADDGSIEQMVRFSASFFDAFLESQLNAELTPEFSLLCAASYYLADSVGSAVVVARRSEAPPIELGHGLARVAWHILRGDTGPINGGSQHTGFGNRLLNALTRHFSLEADAEEEIRAMCAELRASVYDNGSAREVVYADIVTALCSRKLENAARTILPPSSDLPLASWTEAMRKPRFPKELWPAQRKIAEAGLLRGGSGVVQMPTSAGKTRATELIIRSVFLSGRSNLAVIVAPFRSLCHDIRSDLAGAFADENIALDEVSDSFLLDIDIEGVLAQRSVLIVTPEKMLYMLRRAPELAERIGLIIYDEGHQFEGFARGPTYELLLSSLRMTLAPAAQVVLISAVIGNAPVIAEWLIGDENAVISGEGLLPTTKSIAFASWQRERGLLQYVSPDDPEQQEFFVPRIVTQTNLALKPSERTARVFPERGGAGESGEVGLFLGLHLVERGSVALFRGTKEGVISLCGRAAEIFDRAVALPRPLDVSDAAEIARLTHLASLNLGADQDVTQASALGILAHHGNTPEGLRLAVEHAMKEGHAKFVICTSTLAQGVNFPIRYLIVSATQQGKEKIKVRDFQNLIGRAGRAGMHTEGSVIFSAPSIYDQRGNWAGRWRWVSAKNLLDPARAEPSHSSILDLFEEYEQPPTRKLPLPIDWLDLAFATHADIDAVVASVKERFGWVDVDMFKTFVAGRARAIQSIAAYLAAYVDFTSDQAGERIDELAHNTLAWHLADDATRGNLLEVFRMTARAIEAAGDDALRALIRKSPLPPADVFSLRDWTNANIQTLVDAAERGELVDTVYAEVHQYVTSKALSKLTDQNHILPTLKAWLAGQSFNEIGQALRAADVRSGNRHITANHVVAICEGGFGFELAMVVASMADLVEPLDEDLYGELVLLQRQIKNGLSNAAALAFYEAGFKDRVVAQALAAVFEGVADRAGVRMMCRAKQDELVKVLGAFPAYFQTVAEELRH</sequence>
<dbReference type="Gene3D" id="3.40.50.300">
    <property type="entry name" value="P-loop containing nucleotide triphosphate hydrolases"/>
    <property type="match status" value="2"/>
</dbReference>
<dbReference type="InterPro" id="IPR011545">
    <property type="entry name" value="DEAD/DEAH_box_helicase_dom"/>
</dbReference>
<feature type="domain" description="Helicase C-terminal" evidence="6">
    <location>
        <begin position="473"/>
        <end position="640"/>
    </location>
</feature>
<dbReference type="EMBL" id="CXWD01000007">
    <property type="protein sequence ID" value="CTQ69510.1"/>
    <property type="molecule type" value="Genomic_DNA"/>
</dbReference>
<evidence type="ECO:0000256" key="1">
    <source>
        <dbReference type="ARBA" id="ARBA00022741"/>
    </source>
</evidence>
<evidence type="ECO:0000259" key="6">
    <source>
        <dbReference type="PROSITE" id="PS51194"/>
    </source>
</evidence>
<dbReference type="InterPro" id="IPR050474">
    <property type="entry name" value="Hel308_SKI2-like"/>
</dbReference>